<dbReference type="SUPFAM" id="SSF110738">
    <property type="entry name" value="Glycerate kinase I"/>
    <property type="match status" value="1"/>
</dbReference>
<dbReference type="Gene3D" id="3.90.1510.10">
    <property type="entry name" value="Glycerate kinase, domain 2"/>
    <property type="match status" value="1"/>
</dbReference>
<comment type="similarity">
    <text evidence="1 4">Belongs to the glycerate kinase type-1 family.</text>
</comment>
<dbReference type="InterPro" id="IPR036129">
    <property type="entry name" value="Glycerate_kinase_sf"/>
</dbReference>
<proteinExistence type="inferred from homology"/>
<sequence length="402" mass="41531">MKTPAPHAAALTVLIAPSGFKESLSAEEAADRIAEGVTDTMPGARVIKLPMADGGEGFTQALVNATGGRVCPVAVTGPVGQPVQAFFGLLGGRSPRTAVVEMAAAAGLRLVPRDQRNPMRTTSYGVGQLIRAALDAGAQRVLLGCGDSGINDGGAGMVQALGAKLLDAQGQELGAGGGELLRLHRIDLSGLDPRLARVQLDAAVNWHNVLLGPRGVARVFGPQKGATPEQVVLLEQALENWAACLQRTTGSAWGTQPGSGASGGLGSGFAALLGGQLHPRFDIVMQYLELDRLIAQADLVITAEGSLDDQTPFGKVPAEVASRAKKRGLPVIALTGTLGHGAEINLKHGIDAFASMLSRPCTLDQAIADAGKLLRRSAADMLRMVSVGMKLGRAPRRLALAR</sequence>
<dbReference type="Proteomes" id="UP000285575">
    <property type="component" value="Unassembled WGS sequence"/>
</dbReference>
<keyword evidence="6" id="KW-1185">Reference proteome</keyword>
<dbReference type="RefSeq" id="WP_128229393.1">
    <property type="nucleotide sequence ID" value="NZ_SACR01000004.1"/>
</dbReference>
<dbReference type="GO" id="GO:0031388">
    <property type="term" value="P:organic acid phosphorylation"/>
    <property type="evidence" value="ECO:0007669"/>
    <property type="project" value="UniProtKB-UniRule"/>
</dbReference>
<evidence type="ECO:0000313" key="5">
    <source>
        <dbReference type="EMBL" id="RVU45294.1"/>
    </source>
</evidence>
<evidence type="ECO:0000256" key="4">
    <source>
        <dbReference type="PIRNR" id="PIRNR006078"/>
    </source>
</evidence>
<evidence type="ECO:0000313" key="6">
    <source>
        <dbReference type="Proteomes" id="UP000285575"/>
    </source>
</evidence>
<evidence type="ECO:0000256" key="1">
    <source>
        <dbReference type="ARBA" id="ARBA00006284"/>
    </source>
</evidence>
<comment type="caution">
    <text evidence="5">The sequence shown here is derived from an EMBL/GenBank/DDBJ whole genome shotgun (WGS) entry which is preliminary data.</text>
</comment>
<dbReference type="EMBL" id="SACR01000004">
    <property type="protein sequence ID" value="RVU45294.1"/>
    <property type="molecule type" value="Genomic_DNA"/>
</dbReference>
<reference evidence="5 6" key="1">
    <citation type="submission" date="2019-01" db="EMBL/GenBank/DDBJ databases">
        <authorList>
            <person name="Chen W.-M."/>
        </authorList>
    </citation>
    <scope>NUCLEOTIDE SEQUENCE [LARGE SCALE GENOMIC DNA]</scope>
    <source>
        <strain evidence="5 6">KYPY4</strain>
    </source>
</reference>
<dbReference type="AlphaFoldDB" id="A0A437RF03"/>
<dbReference type="OrthoDB" id="9774290at2"/>
<evidence type="ECO:0000256" key="2">
    <source>
        <dbReference type="ARBA" id="ARBA00022679"/>
    </source>
</evidence>
<organism evidence="5 6">
    <name type="scientific">Rubrivivax rivuli</name>
    <dbReference type="NCBI Taxonomy" id="1862385"/>
    <lineage>
        <taxon>Bacteria</taxon>
        <taxon>Pseudomonadati</taxon>
        <taxon>Pseudomonadota</taxon>
        <taxon>Betaproteobacteria</taxon>
        <taxon>Burkholderiales</taxon>
        <taxon>Sphaerotilaceae</taxon>
        <taxon>Rubrivivax</taxon>
    </lineage>
</organism>
<dbReference type="Pfam" id="PF02595">
    <property type="entry name" value="Gly_kinase"/>
    <property type="match status" value="1"/>
</dbReference>
<dbReference type="GO" id="GO:0008887">
    <property type="term" value="F:glycerate kinase activity"/>
    <property type="evidence" value="ECO:0007669"/>
    <property type="project" value="UniProtKB-UniRule"/>
</dbReference>
<evidence type="ECO:0000256" key="3">
    <source>
        <dbReference type="ARBA" id="ARBA00022777"/>
    </source>
</evidence>
<dbReference type="InterPro" id="IPR018197">
    <property type="entry name" value="Glycerate_kinase_RE-like"/>
</dbReference>
<dbReference type="Gene3D" id="3.40.50.10350">
    <property type="entry name" value="Glycerate kinase, domain 1"/>
    <property type="match status" value="1"/>
</dbReference>
<dbReference type="PANTHER" id="PTHR21599:SF0">
    <property type="entry name" value="GLYCERATE KINASE"/>
    <property type="match status" value="1"/>
</dbReference>
<accession>A0A437RF03</accession>
<name>A0A437RF03_9BURK</name>
<keyword evidence="2 4" id="KW-0808">Transferase</keyword>
<protein>
    <submittedName>
        <fullName evidence="5">Glycerate kinase</fullName>
    </submittedName>
</protein>
<dbReference type="PIRSF" id="PIRSF006078">
    <property type="entry name" value="GlxK"/>
    <property type="match status" value="1"/>
</dbReference>
<gene>
    <name evidence="5" type="ORF">EOE66_14260</name>
</gene>
<dbReference type="InterPro" id="IPR018193">
    <property type="entry name" value="Glyc_kinase_flavodox-like_fold"/>
</dbReference>
<dbReference type="NCBIfam" id="TIGR00045">
    <property type="entry name" value="glycerate kinase"/>
    <property type="match status" value="1"/>
</dbReference>
<keyword evidence="3 4" id="KW-0418">Kinase</keyword>
<dbReference type="PANTHER" id="PTHR21599">
    <property type="entry name" value="GLYCERATE KINASE"/>
    <property type="match status" value="1"/>
</dbReference>
<dbReference type="InterPro" id="IPR004381">
    <property type="entry name" value="Glycerate_kinase"/>
</dbReference>